<dbReference type="RefSeq" id="XP_033686349.1">
    <property type="nucleotide sequence ID" value="XM_033833145.1"/>
</dbReference>
<gene>
    <name evidence="1" type="ORF">BU26DRAFT_563287</name>
</gene>
<organism evidence="1 2">
    <name type="scientific">Trematosphaeria pertusa</name>
    <dbReference type="NCBI Taxonomy" id="390896"/>
    <lineage>
        <taxon>Eukaryota</taxon>
        <taxon>Fungi</taxon>
        <taxon>Dikarya</taxon>
        <taxon>Ascomycota</taxon>
        <taxon>Pezizomycotina</taxon>
        <taxon>Dothideomycetes</taxon>
        <taxon>Pleosporomycetidae</taxon>
        <taxon>Pleosporales</taxon>
        <taxon>Massarineae</taxon>
        <taxon>Trematosphaeriaceae</taxon>
        <taxon>Trematosphaeria</taxon>
    </lineage>
</organism>
<accession>A0A6A6IL48</accession>
<dbReference type="Proteomes" id="UP000800094">
    <property type="component" value="Unassembled WGS sequence"/>
</dbReference>
<evidence type="ECO:0000313" key="2">
    <source>
        <dbReference type="Proteomes" id="UP000800094"/>
    </source>
</evidence>
<dbReference type="AlphaFoldDB" id="A0A6A6IL48"/>
<dbReference type="OrthoDB" id="3694387at2759"/>
<reference evidence="1" key="1">
    <citation type="journal article" date="2020" name="Stud. Mycol.">
        <title>101 Dothideomycetes genomes: a test case for predicting lifestyles and emergence of pathogens.</title>
        <authorList>
            <person name="Haridas S."/>
            <person name="Albert R."/>
            <person name="Binder M."/>
            <person name="Bloem J."/>
            <person name="Labutti K."/>
            <person name="Salamov A."/>
            <person name="Andreopoulos B."/>
            <person name="Baker S."/>
            <person name="Barry K."/>
            <person name="Bills G."/>
            <person name="Bluhm B."/>
            <person name="Cannon C."/>
            <person name="Castanera R."/>
            <person name="Culley D."/>
            <person name="Daum C."/>
            <person name="Ezra D."/>
            <person name="Gonzalez J."/>
            <person name="Henrissat B."/>
            <person name="Kuo A."/>
            <person name="Liang C."/>
            <person name="Lipzen A."/>
            <person name="Lutzoni F."/>
            <person name="Magnuson J."/>
            <person name="Mondo S."/>
            <person name="Nolan M."/>
            <person name="Ohm R."/>
            <person name="Pangilinan J."/>
            <person name="Park H.-J."/>
            <person name="Ramirez L."/>
            <person name="Alfaro M."/>
            <person name="Sun H."/>
            <person name="Tritt A."/>
            <person name="Yoshinaga Y."/>
            <person name="Zwiers L.-H."/>
            <person name="Turgeon B."/>
            <person name="Goodwin S."/>
            <person name="Spatafora J."/>
            <person name="Crous P."/>
            <person name="Grigoriev I."/>
        </authorList>
    </citation>
    <scope>NUCLEOTIDE SEQUENCE</scope>
    <source>
        <strain evidence="1">CBS 122368</strain>
    </source>
</reference>
<evidence type="ECO:0000313" key="1">
    <source>
        <dbReference type="EMBL" id="KAF2251345.1"/>
    </source>
</evidence>
<keyword evidence="2" id="KW-1185">Reference proteome</keyword>
<proteinExistence type="predicted"/>
<name>A0A6A6IL48_9PLEO</name>
<dbReference type="GeneID" id="54586475"/>
<protein>
    <submittedName>
        <fullName evidence="1">Uncharacterized protein</fullName>
    </submittedName>
</protein>
<sequence length="377" mass="43926">MSDSNEVTAPIFGPTMTSLDEFLEFRDLAEAVASYASYAATRTTYIEPFPFLSLPPEIRCQIIHQYLHLEREAGGMAKCLHYDEWRNACCVWYWPTNLIICDRHAATELPPPQFPPWLPSLAYGCKQMLGEVGVEMLKTTARFEFKYVWYREFRIVPWFMRFLASIPANEGFEAIREVNFPHGRYPFFPVSETLLMDSSALLIMRCPNLRNVGFTFHAEKMTMKDPENTWDRVHRPLEAVIEYYQLRPMLECKRLKHIYFEGILPRYSSSYPSQPLKTLEDLGNWLVDAFEEKGREVGGVEVEYHERNGYYVGRRKGRMLKGFKAPKAEEEARAQAPKVVEAEVEAIDSDDIVNHTPVVSYNPYDLDWSTDEDDDYW</sequence>
<dbReference type="EMBL" id="ML987193">
    <property type="protein sequence ID" value="KAF2251345.1"/>
    <property type="molecule type" value="Genomic_DNA"/>
</dbReference>